<evidence type="ECO:0000313" key="2">
    <source>
        <dbReference type="Proteomes" id="UP001589890"/>
    </source>
</evidence>
<sequence>MTSRLPGSAAMRQAGPACSGGKAIADPPCLYVEDPTVCYTARPELEHFYGLTVHVDTPSEICLARLNARGHDHGPEDWIGRWAAAEEFYLDSTALRTRAHVVVAGC</sequence>
<dbReference type="RefSeq" id="WP_380044018.1">
    <property type="nucleotide sequence ID" value="NZ_JBHLTC010000005.1"/>
</dbReference>
<dbReference type="SUPFAM" id="SSF52540">
    <property type="entry name" value="P-loop containing nucleoside triphosphate hydrolases"/>
    <property type="match status" value="1"/>
</dbReference>
<keyword evidence="2" id="KW-1185">Reference proteome</keyword>
<proteinExistence type="predicted"/>
<comment type="caution">
    <text evidence="1">The sequence shown here is derived from an EMBL/GenBank/DDBJ whole genome shotgun (WGS) entry which is preliminary data.</text>
</comment>
<dbReference type="EMBL" id="JBHLTC010000005">
    <property type="protein sequence ID" value="MFC0623316.1"/>
    <property type="molecule type" value="Genomic_DNA"/>
</dbReference>
<gene>
    <name evidence="1" type="ORF">ACFFGN_04535</name>
</gene>
<reference evidence="1 2" key="1">
    <citation type="submission" date="2024-09" db="EMBL/GenBank/DDBJ databases">
        <authorList>
            <person name="Sun Q."/>
            <person name="Mori K."/>
        </authorList>
    </citation>
    <scope>NUCLEOTIDE SEQUENCE [LARGE SCALE GENOMIC DNA]</scope>
    <source>
        <strain evidence="1 2">CGMCC 1.15906</strain>
    </source>
</reference>
<organism evidence="1 2">
    <name type="scientific">Kribbella deserti</name>
    <dbReference type="NCBI Taxonomy" id="1926257"/>
    <lineage>
        <taxon>Bacteria</taxon>
        <taxon>Bacillati</taxon>
        <taxon>Actinomycetota</taxon>
        <taxon>Actinomycetes</taxon>
        <taxon>Propionibacteriales</taxon>
        <taxon>Kribbellaceae</taxon>
        <taxon>Kribbella</taxon>
    </lineage>
</organism>
<accession>A0ABV6QH25</accession>
<dbReference type="Gene3D" id="3.40.50.300">
    <property type="entry name" value="P-loop containing nucleotide triphosphate hydrolases"/>
    <property type="match status" value="1"/>
</dbReference>
<dbReference type="InterPro" id="IPR027417">
    <property type="entry name" value="P-loop_NTPase"/>
</dbReference>
<dbReference type="Proteomes" id="UP001589890">
    <property type="component" value="Unassembled WGS sequence"/>
</dbReference>
<evidence type="ECO:0000313" key="1">
    <source>
        <dbReference type="EMBL" id="MFC0623316.1"/>
    </source>
</evidence>
<protein>
    <submittedName>
        <fullName evidence="1">Uncharacterized protein</fullName>
    </submittedName>
</protein>
<name>A0ABV6QH25_9ACTN</name>